<evidence type="ECO:0000313" key="2">
    <source>
        <dbReference type="EMBL" id="CVK34389.1"/>
    </source>
</evidence>
<feature type="region of interest" description="Disordered" evidence="1">
    <location>
        <begin position="28"/>
        <end position="72"/>
    </location>
</feature>
<protein>
    <submittedName>
        <fullName evidence="2">Uncharacterized protein</fullName>
    </submittedName>
</protein>
<evidence type="ECO:0000313" key="3">
    <source>
        <dbReference type="Proteomes" id="UP000069850"/>
    </source>
</evidence>
<accession>A0A0X8XYG5</accession>
<dbReference type="EMBL" id="LT158599">
    <property type="protein sequence ID" value="CVK34389.1"/>
    <property type="molecule type" value="Genomic_DNA"/>
</dbReference>
<proteinExistence type="predicted"/>
<reference evidence="2 3" key="1">
    <citation type="submission" date="2016-01" db="EMBL/GenBank/DDBJ databases">
        <authorList>
            <person name="Manzoor S."/>
        </authorList>
    </citation>
    <scope>NUCLEOTIDE SEQUENCE [LARGE SCALE GENOMIC DNA]</scope>
    <source>
        <strain evidence="2">Methanoculleus sp MAB1</strain>
    </source>
</reference>
<dbReference type="KEGG" id="mema:MMAB1_3176"/>
<dbReference type="Proteomes" id="UP000069850">
    <property type="component" value="Chromosome 1"/>
</dbReference>
<name>A0A0X8XYG5_9EURY</name>
<gene>
    <name evidence="2" type="ORF">MMAB1_3176</name>
</gene>
<dbReference type="AlphaFoldDB" id="A0A0X8XYG5"/>
<organism evidence="2 3">
    <name type="scientific">Methanoculleus bourgensis</name>
    <dbReference type="NCBI Taxonomy" id="83986"/>
    <lineage>
        <taxon>Archaea</taxon>
        <taxon>Methanobacteriati</taxon>
        <taxon>Methanobacteriota</taxon>
        <taxon>Stenosarchaea group</taxon>
        <taxon>Methanomicrobia</taxon>
        <taxon>Methanomicrobiales</taxon>
        <taxon>Methanomicrobiaceae</taxon>
        <taxon>Methanoculleus</taxon>
    </lineage>
</organism>
<evidence type="ECO:0000256" key="1">
    <source>
        <dbReference type="SAM" id="MobiDB-lite"/>
    </source>
</evidence>
<sequence>MAALPRTKRDVVNGKKAECDHAPTSRVTVYNGLAPGTGRRRRGTSWSADRPASSTHRRSTAWSPRPAERYIW</sequence>